<sequence length="210" mass="23340">MGQTWEPSPLDKPGCPICMKQLNEEMATQCGHMYHDDCISVALAIKKQILFKNLDVDMKEVTPSSHLKNKVRIVEGNPNFFKNKKDKVNSNSTVRFVVNQVKSPVVAAGHTHMPPAAVNADQLYIPTVMLGEDEKKATLGSPNQLLPAQGPQVAQFPHAIPSRAPIILDLELFSLNMFFRSVLLMAMEMALEELVSSFVKRSVCLQKLVQ</sequence>
<proteinExistence type="predicted"/>
<dbReference type="Proteomes" id="UP000245207">
    <property type="component" value="Unassembled WGS sequence"/>
</dbReference>
<name>A0A2U1KT90_ARTAN</name>
<evidence type="ECO:0000256" key="3">
    <source>
        <dbReference type="ARBA" id="ARBA00022833"/>
    </source>
</evidence>
<dbReference type="GO" id="GO:0008270">
    <property type="term" value="F:zinc ion binding"/>
    <property type="evidence" value="ECO:0007669"/>
    <property type="project" value="UniProtKB-KW"/>
</dbReference>
<reference evidence="6 7" key="1">
    <citation type="journal article" date="2018" name="Mol. Plant">
        <title>The genome of Artemisia annua provides insight into the evolution of Asteraceae family and artemisinin biosynthesis.</title>
        <authorList>
            <person name="Shen Q."/>
            <person name="Zhang L."/>
            <person name="Liao Z."/>
            <person name="Wang S."/>
            <person name="Yan T."/>
            <person name="Shi P."/>
            <person name="Liu M."/>
            <person name="Fu X."/>
            <person name="Pan Q."/>
            <person name="Wang Y."/>
            <person name="Lv Z."/>
            <person name="Lu X."/>
            <person name="Zhang F."/>
            <person name="Jiang W."/>
            <person name="Ma Y."/>
            <person name="Chen M."/>
            <person name="Hao X."/>
            <person name="Li L."/>
            <person name="Tang Y."/>
            <person name="Lv G."/>
            <person name="Zhou Y."/>
            <person name="Sun X."/>
            <person name="Brodelius P.E."/>
            <person name="Rose J.K.C."/>
            <person name="Tang K."/>
        </authorList>
    </citation>
    <scope>NUCLEOTIDE SEQUENCE [LARGE SCALE GENOMIC DNA]</scope>
    <source>
        <strain evidence="7">cv. Huhao1</strain>
        <tissue evidence="6">Leaf</tissue>
    </source>
</reference>
<evidence type="ECO:0000259" key="5">
    <source>
        <dbReference type="PROSITE" id="PS50089"/>
    </source>
</evidence>
<organism evidence="6 7">
    <name type="scientific">Artemisia annua</name>
    <name type="common">Sweet wormwood</name>
    <dbReference type="NCBI Taxonomy" id="35608"/>
    <lineage>
        <taxon>Eukaryota</taxon>
        <taxon>Viridiplantae</taxon>
        <taxon>Streptophyta</taxon>
        <taxon>Embryophyta</taxon>
        <taxon>Tracheophyta</taxon>
        <taxon>Spermatophyta</taxon>
        <taxon>Magnoliopsida</taxon>
        <taxon>eudicotyledons</taxon>
        <taxon>Gunneridae</taxon>
        <taxon>Pentapetalae</taxon>
        <taxon>asterids</taxon>
        <taxon>campanulids</taxon>
        <taxon>Asterales</taxon>
        <taxon>Asteraceae</taxon>
        <taxon>Asteroideae</taxon>
        <taxon>Anthemideae</taxon>
        <taxon>Artemisiinae</taxon>
        <taxon>Artemisia</taxon>
    </lineage>
</organism>
<evidence type="ECO:0000256" key="2">
    <source>
        <dbReference type="ARBA" id="ARBA00022771"/>
    </source>
</evidence>
<gene>
    <name evidence="6" type="ORF">CTI12_AA567040</name>
</gene>
<dbReference type="PROSITE" id="PS50089">
    <property type="entry name" value="ZF_RING_2"/>
    <property type="match status" value="1"/>
</dbReference>
<dbReference type="InterPro" id="IPR001841">
    <property type="entry name" value="Znf_RING"/>
</dbReference>
<dbReference type="PANTHER" id="PTHR13162">
    <property type="entry name" value="CCR4-NOT TRANSCRIPTION COMPLEX"/>
    <property type="match status" value="1"/>
</dbReference>
<protein>
    <recommendedName>
        <fullName evidence="5">RING-type domain-containing protein</fullName>
    </recommendedName>
</protein>
<dbReference type="AlphaFoldDB" id="A0A2U1KT90"/>
<dbReference type="InterPro" id="IPR027370">
    <property type="entry name" value="Znf-RING_euk"/>
</dbReference>
<dbReference type="SUPFAM" id="SSF57850">
    <property type="entry name" value="RING/U-box"/>
    <property type="match status" value="1"/>
</dbReference>
<keyword evidence="2 4" id="KW-0863">Zinc-finger</keyword>
<dbReference type="EMBL" id="PKPP01014172">
    <property type="protein sequence ID" value="PWA39966.1"/>
    <property type="molecule type" value="Genomic_DNA"/>
</dbReference>
<dbReference type="Gene3D" id="3.30.40.10">
    <property type="entry name" value="Zinc/RING finger domain, C3HC4 (zinc finger)"/>
    <property type="match status" value="1"/>
</dbReference>
<dbReference type="InterPro" id="IPR040398">
    <property type="entry name" value="Not1"/>
</dbReference>
<dbReference type="InterPro" id="IPR013083">
    <property type="entry name" value="Znf_RING/FYVE/PHD"/>
</dbReference>
<evidence type="ECO:0000313" key="6">
    <source>
        <dbReference type="EMBL" id="PWA39966.1"/>
    </source>
</evidence>
<feature type="domain" description="RING-type" evidence="5">
    <location>
        <begin position="15"/>
        <end position="39"/>
    </location>
</feature>
<dbReference type="GO" id="GO:0017148">
    <property type="term" value="P:negative regulation of translation"/>
    <property type="evidence" value="ECO:0007669"/>
    <property type="project" value="InterPro"/>
</dbReference>
<evidence type="ECO:0000256" key="1">
    <source>
        <dbReference type="ARBA" id="ARBA00022723"/>
    </source>
</evidence>
<keyword evidence="7" id="KW-1185">Reference proteome</keyword>
<accession>A0A2U1KT90</accession>
<dbReference type="GO" id="GO:0000288">
    <property type="term" value="P:nuclear-transcribed mRNA catabolic process, deadenylation-dependent decay"/>
    <property type="evidence" value="ECO:0007669"/>
    <property type="project" value="TreeGrafter"/>
</dbReference>
<dbReference type="GO" id="GO:0060090">
    <property type="term" value="F:molecular adaptor activity"/>
    <property type="evidence" value="ECO:0007669"/>
    <property type="project" value="TreeGrafter"/>
</dbReference>
<dbReference type="GO" id="GO:0000932">
    <property type="term" value="C:P-body"/>
    <property type="evidence" value="ECO:0007669"/>
    <property type="project" value="TreeGrafter"/>
</dbReference>
<dbReference type="OrthoDB" id="695359at2759"/>
<evidence type="ECO:0000313" key="7">
    <source>
        <dbReference type="Proteomes" id="UP000245207"/>
    </source>
</evidence>
<evidence type="ECO:0000256" key="4">
    <source>
        <dbReference type="PROSITE-ProRule" id="PRU00175"/>
    </source>
</evidence>
<dbReference type="PANTHER" id="PTHR13162:SF8">
    <property type="entry name" value="CCR4-NOT TRANSCRIPTION COMPLEX SUBUNIT 1"/>
    <property type="match status" value="1"/>
</dbReference>
<dbReference type="Pfam" id="PF13445">
    <property type="entry name" value="zf-RING_UBOX"/>
    <property type="match status" value="1"/>
</dbReference>
<dbReference type="STRING" id="35608.A0A2U1KT90"/>
<comment type="caution">
    <text evidence="6">The sequence shown here is derived from an EMBL/GenBank/DDBJ whole genome shotgun (WGS) entry which is preliminary data.</text>
</comment>
<dbReference type="GO" id="GO:0030015">
    <property type="term" value="C:CCR4-NOT core complex"/>
    <property type="evidence" value="ECO:0007669"/>
    <property type="project" value="InterPro"/>
</dbReference>
<keyword evidence="1" id="KW-0479">Metal-binding</keyword>
<keyword evidence="3" id="KW-0862">Zinc</keyword>